<protein>
    <submittedName>
        <fullName evidence="1">Putative ovule protein</fullName>
    </submittedName>
</protein>
<proteinExistence type="predicted"/>
<dbReference type="EMBL" id="GEDG01017785">
    <property type="protein sequence ID" value="JAP21357.1"/>
    <property type="molecule type" value="Transcribed_RNA"/>
</dbReference>
<name>A0A0V0HM35_SOLCH</name>
<accession>A0A0V0HM35</accession>
<evidence type="ECO:0000313" key="1">
    <source>
        <dbReference type="EMBL" id="JAP21357.1"/>
    </source>
</evidence>
<reference evidence="1" key="1">
    <citation type="submission" date="2015-12" db="EMBL/GenBank/DDBJ databases">
        <title>Gene expression during late stages of embryo sac development: a critical building block for successful pollen-pistil interactions.</title>
        <authorList>
            <person name="Liu Y."/>
            <person name="Joly V."/>
            <person name="Sabar M."/>
            <person name="Matton D.P."/>
        </authorList>
    </citation>
    <scope>NUCLEOTIDE SEQUENCE</scope>
</reference>
<organism evidence="1">
    <name type="scientific">Solanum chacoense</name>
    <name type="common">Chaco potato</name>
    <dbReference type="NCBI Taxonomy" id="4108"/>
    <lineage>
        <taxon>Eukaryota</taxon>
        <taxon>Viridiplantae</taxon>
        <taxon>Streptophyta</taxon>
        <taxon>Embryophyta</taxon>
        <taxon>Tracheophyta</taxon>
        <taxon>Spermatophyta</taxon>
        <taxon>Magnoliopsida</taxon>
        <taxon>eudicotyledons</taxon>
        <taxon>Gunneridae</taxon>
        <taxon>Pentapetalae</taxon>
        <taxon>asterids</taxon>
        <taxon>lamiids</taxon>
        <taxon>Solanales</taxon>
        <taxon>Solanaceae</taxon>
        <taxon>Solanoideae</taxon>
        <taxon>Solaneae</taxon>
        <taxon>Solanum</taxon>
    </lineage>
</organism>
<sequence length="63" mass="7176">MLVDYIGVKILLGKTIYCDCVQIRKKAINYLGNRVAGSRGLNTECILNLKRLELHMVLQISRI</sequence>
<dbReference type="AlphaFoldDB" id="A0A0V0HM35"/>